<evidence type="ECO:0000256" key="1">
    <source>
        <dbReference type="SAM" id="MobiDB-lite"/>
    </source>
</evidence>
<protein>
    <recommendedName>
        <fullName evidence="2">Fungal-type protein kinase domain-containing protein</fullName>
    </recommendedName>
</protein>
<keyword evidence="4" id="KW-1185">Reference proteome</keyword>
<feature type="region of interest" description="Disordered" evidence="1">
    <location>
        <begin position="226"/>
        <end position="283"/>
    </location>
</feature>
<dbReference type="Pfam" id="PF17667">
    <property type="entry name" value="Pkinase_fungal"/>
    <property type="match status" value="1"/>
</dbReference>
<feature type="compositionally biased region" description="Polar residues" evidence="1">
    <location>
        <begin position="468"/>
        <end position="477"/>
    </location>
</feature>
<feature type="domain" description="Fungal-type protein kinase" evidence="2">
    <location>
        <begin position="8"/>
        <end position="310"/>
    </location>
</feature>
<dbReference type="SUPFAM" id="SSF56112">
    <property type="entry name" value="Protein kinase-like (PK-like)"/>
    <property type="match status" value="1"/>
</dbReference>
<name>A0A0C3RQ80_PHLG1</name>
<dbReference type="Gene3D" id="1.10.510.10">
    <property type="entry name" value="Transferase(Phosphotransferase) domain 1"/>
    <property type="match status" value="1"/>
</dbReference>
<evidence type="ECO:0000259" key="2">
    <source>
        <dbReference type="Pfam" id="PF17667"/>
    </source>
</evidence>
<feature type="region of interest" description="Disordered" evidence="1">
    <location>
        <begin position="446"/>
        <end position="494"/>
    </location>
</feature>
<feature type="compositionally biased region" description="Low complexity" evidence="1">
    <location>
        <begin position="258"/>
        <end position="267"/>
    </location>
</feature>
<proteinExistence type="predicted"/>
<dbReference type="EMBL" id="KN840729">
    <property type="protein sequence ID" value="KIP01861.1"/>
    <property type="molecule type" value="Genomic_DNA"/>
</dbReference>
<dbReference type="PANTHER" id="PTHR38248:SF2">
    <property type="entry name" value="FUNK1 11"/>
    <property type="match status" value="1"/>
</dbReference>
<sequence length="494" mass="54995">MKDNGKFDSTPLVLKDSWVDSGREREGAILSSIREAAKELPDAYDFDKHFMKAKAYSDVYIGHSKDDTHLLIRGRPSLKGMEAKPLVIKEKTARGPQLQSNAGATGALKLPGNDAPKLVEYSAKIHHRIVFTEVGVTIAEVGSLAVALFAMADAARALFTLHRCGWVHRDISVGNILVVDGVGKLTDVEYAKEERTMERHSGVRTGTLFFMSLEVESQSYRYDELTAGELPEGRKAQNPSSRSTRDKATEAKRAKVLANVNNPSAAPSQPPASGPPPNATVAVRDEGSVPFKHNPLHDFEALVWVVIWIFVCSKFVKPETSAMSDKEWDSTLASHARFAKRLFREEGFRRDAMVTDGVLLRGFHTTLPQLLEPARELDAVRVDLIAQFVAVHKRRKQTKAQVPYENMINPDLYDKIIEVLERLACRISESDMKINISAWAQQQKRMRGAESVEEDGATQSRKQRKTRSGQSATSAVPQSPRPRPATRSWTQSRQ</sequence>
<feature type="compositionally biased region" description="Pro residues" evidence="1">
    <location>
        <begin position="268"/>
        <end position="278"/>
    </location>
</feature>
<accession>A0A0C3RQ80</accession>
<gene>
    <name evidence="3" type="ORF">PHLGIDRAFT_131067</name>
</gene>
<evidence type="ECO:0000313" key="4">
    <source>
        <dbReference type="Proteomes" id="UP000053257"/>
    </source>
</evidence>
<dbReference type="Proteomes" id="UP000053257">
    <property type="component" value="Unassembled WGS sequence"/>
</dbReference>
<reference evidence="3 4" key="1">
    <citation type="journal article" date="2014" name="PLoS Genet.">
        <title>Analysis of the Phlebiopsis gigantea genome, transcriptome and secretome provides insight into its pioneer colonization strategies of wood.</title>
        <authorList>
            <person name="Hori C."/>
            <person name="Ishida T."/>
            <person name="Igarashi K."/>
            <person name="Samejima M."/>
            <person name="Suzuki H."/>
            <person name="Master E."/>
            <person name="Ferreira P."/>
            <person name="Ruiz-Duenas F.J."/>
            <person name="Held B."/>
            <person name="Canessa P."/>
            <person name="Larrondo L.F."/>
            <person name="Schmoll M."/>
            <person name="Druzhinina I.S."/>
            <person name="Kubicek C.P."/>
            <person name="Gaskell J.A."/>
            <person name="Kersten P."/>
            <person name="St John F."/>
            <person name="Glasner J."/>
            <person name="Sabat G."/>
            <person name="Splinter BonDurant S."/>
            <person name="Syed K."/>
            <person name="Yadav J."/>
            <person name="Mgbeahuruike A.C."/>
            <person name="Kovalchuk A."/>
            <person name="Asiegbu F.O."/>
            <person name="Lackner G."/>
            <person name="Hoffmeister D."/>
            <person name="Rencoret J."/>
            <person name="Gutierrez A."/>
            <person name="Sun H."/>
            <person name="Lindquist E."/>
            <person name="Barry K."/>
            <person name="Riley R."/>
            <person name="Grigoriev I.V."/>
            <person name="Henrissat B."/>
            <person name="Kues U."/>
            <person name="Berka R.M."/>
            <person name="Martinez A.T."/>
            <person name="Covert S.F."/>
            <person name="Blanchette R.A."/>
            <person name="Cullen D."/>
        </authorList>
    </citation>
    <scope>NUCLEOTIDE SEQUENCE [LARGE SCALE GENOMIC DNA]</scope>
    <source>
        <strain evidence="3 4">11061_1 CR5-6</strain>
    </source>
</reference>
<dbReference type="InterPro" id="IPR040976">
    <property type="entry name" value="Pkinase_fungal"/>
</dbReference>
<dbReference type="HOGENOM" id="CLU_631782_0_0_1"/>
<feature type="compositionally biased region" description="Basic and acidic residues" evidence="1">
    <location>
        <begin position="243"/>
        <end position="253"/>
    </location>
</feature>
<organism evidence="3 4">
    <name type="scientific">Phlebiopsis gigantea (strain 11061_1 CR5-6)</name>
    <name type="common">White-rot fungus</name>
    <name type="synonym">Peniophora gigantea</name>
    <dbReference type="NCBI Taxonomy" id="745531"/>
    <lineage>
        <taxon>Eukaryota</taxon>
        <taxon>Fungi</taxon>
        <taxon>Dikarya</taxon>
        <taxon>Basidiomycota</taxon>
        <taxon>Agaricomycotina</taxon>
        <taxon>Agaricomycetes</taxon>
        <taxon>Polyporales</taxon>
        <taxon>Phanerochaetaceae</taxon>
        <taxon>Phlebiopsis</taxon>
    </lineage>
</organism>
<evidence type="ECO:0000313" key="3">
    <source>
        <dbReference type="EMBL" id="KIP01861.1"/>
    </source>
</evidence>
<dbReference type="PANTHER" id="PTHR38248">
    <property type="entry name" value="FUNK1 6"/>
    <property type="match status" value="1"/>
</dbReference>
<dbReference type="InterPro" id="IPR011009">
    <property type="entry name" value="Kinase-like_dom_sf"/>
</dbReference>
<dbReference type="AlphaFoldDB" id="A0A0C3RQ80"/>